<feature type="domain" description="DSBA-like thioredoxin" evidence="1">
    <location>
        <begin position="7"/>
        <end position="174"/>
    </location>
</feature>
<dbReference type="InterPro" id="IPR001853">
    <property type="entry name" value="DSBA-like_thioredoxin_dom"/>
</dbReference>
<sequence>MRFIYVMDPMCAWCYGFKPELEAFLDTYSDIHVEWVMGGLAPDNNQPMSEQMRTTIAAYWQQIEAKTQVTFNHDYWHCNTPYRSTYLACRAVIVANDLQENGAEKMVNAIQTAYYQKAQNPSLENTLIECAATIGLNKAEFVHALKSEQTQKTLTQHLAITKQLRVTGFPALFYLDANNHVYPLALGFCTFNELAQRFNRMFQ</sequence>
<dbReference type="CDD" id="cd03025">
    <property type="entry name" value="DsbA_FrnE_like"/>
    <property type="match status" value="1"/>
</dbReference>
<evidence type="ECO:0000259" key="1">
    <source>
        <dbReference type="Pfam" id="PF01323"/>
    </source>
</evidence>
<dbReference type="RefSeq" id="WP_336435991.1">
    <property type="nucleotide sequence ID" value="NZ_JBAWKS010000002.1"/>
</dbReference>
<gene>
    <name evidence="2" type="ORF">WAE96_14745</name>
</gene>
<comment type="caution">
    <text evidence="2">The sequence shown here is derived from an EMBL/GenBank/DDBJ whole genome shotgun (WGS) entry which is preliminary data.</text>
</comment>
<dbReference type="InterPro" id="IPR036249">
    <property type="entry name" value="Thioredoxin-like_sf"/>
</dbReference>
<protein>
    <submittedName>
        <fullName evidence="2">DsbA family protein</fullName>
    </submittedName>
</protein>
<proteinExistence type="predicted"/>
<dbReference type="EMBL" id="JBAWKS010000002">
    <property type="protein sequence ID" value="MEI4550926.1"/>
    <property type="molecule type" value="Genomic_DNA"/>
</dbReference>
<dbReference type="Proteomes" id="UP001382455">
    <property type="component" value="Unassembled WGS sequence"/>
</dbReference>
<dbReference type="PANTHER" id="PTHR13887:SF54">
    <property type="entry name" value="DSBA FAMILY PROTEIN"/>
    <property type="match status" value="1"/>
</dbReference>
<reference evidence="2 3" key="1">
    <citation type="submission" date="2023-12" db="EMBL/GenBank/DDBJ databases">
        <title>Friends and Foes: Symbiotic and Algicidal bacterial influence on Karenia brevis blooms.</title>
        <authorList>
            <person name="Fei C."/>
            <person name="Mohamed A.R."/>
            <person name="Booker A."/>
            <person name="Arshad M."/>
            <person name="Klass S."/>
            <person name="Ahn S."/>
            <person name="Gilbert P.M."/>
            <person name="Heil C.A."/>
            <person name="Martinez J.M."/>
            <person name="Amin S.A."/>
        </authorList>
    </citation>
    <scope>NUCLEOTIDE SEQUENCE [LARGE SCALE GENOMIC DNA]</scope>
    <source>
        <strain evidence="2 3">CE15</strain>
    </source>
</reference>
<dbReference type="Gene3D" id="1.10.472.60">
    <property type="entry name" value="putative protein disulfide isomerase domain"/>
    <property type="match status" value="1"/>
</dbReference>
<name>A0ABU8EVN5_9GAMM</name>
<dbReference type="SUPFAM" id="SSF52833">
    <property type="entry name" value="Thioredoxin-like"/>
    <property type="match status" value="1"/>
</dbReference>
<keyword evidence="3" id="KW-1185">Reference proteome</keyword>
<evidence type="ECO:0000313" key="2">
    <source>
        <dbReference type="EMBL" id="MEI4550926.1"/>
    </source>
</evidence>
<dbReference type="Gene3D" id="3.40.30.10">
    <property type="entry name" value="Glutaredoxin"/>
    <property type="match status" value="1"/>
</dbReference>
<evidence type="ECO:0000313" key="3">
    <source>
        <dbReference type="Proteomes" id="UP001382455"/>
    </source>
</evidence>
<organism evidence="2 3">
    <name type="scientific">Pseudoalteromonas spongiae</name>
    <dbReference type="NCBI Taxonomy" id="298657"/>
    <lineage>
        <taxon>Bacteria</taxon>
        <taxon>Pseudomonadati</taxon>
        <taxon>Pseudomonadota</taxon>
        <taxon>Gammaproteobacteria</taxon>
        <taxon>Alteromonadales</taxon>
        <taxon>Pseudoalteromonadaceae</taxon>
        <taxon>Pseudoalteromonas</taxon>
    </lineage>
</organism>
<dbReference type="Pfam" id="PF01323">
    <property type="entry name" value="DSBA"/>
    <property type="match status" value="1"/>
</dbReference>
<dbReference type="PANTHER" id="PTHR13887">
    <property type="entry name" value="GLUTATHIONE S-TRANSFERASE KAPPA"/>
    <property type="match status" value="1"/>
</dbReference>
<accession>A0ABU8EVN5</accession>